<feature type="transmembrane region" description="Helical" evidence="6">
    <location>
        <begin position="46"/>
        <end position="63"/>
    </location>
</feature>
<dbReference type="InterPro" id="IPR024607">
    <property type="entry name" value="Sulfatase_CS"/>
</dbReference>
<proteinExistence type="inferred from homology"/>
<evidence type="ECO:0000259" key="7">
    <source>
        <dbReference type="Pfam" id="PF00884"/>
    </source>
</evidence>
<dbReference type="InterPro" id="IPR017850">
    <property type="entry name" value="Alkaline_phosphatase_core_sf"/>
</dbReference>
<dbReference type="Proteomes" id="UP000887568">
    <property type="component" value="Unplaced"/>
</dbReference>
<accession>A0A914AJX6</accession>
<evidence type="ECO:0000256" key="2">
    <source>
        <dbReference type="ARBA" id="ARBA00008779"/>
    </source>
</evidence>
<evidence type="ECO:0000256" key="6">
    <source>
        <dbReference type="SAM" id="Phobius"/>
    </source>
</evidence>
<dbReference type="OrthoDB" id="10012954at2759"/>
<comment type="similarity">
    <text evidence="2">Belongs to the sulfatase family.</text>
</comment>
<dbReference type="GO" id="GO:0006027">
    <property type="term" value="P:glycosaminoglycan catabolic process"/>
    <property type="evidence" value="ECO:0007669"/>
    <property type="project" value="TreeGrafter"/>
</dbReference>
<dbReference type="CDD" id="cd16027">
    <property type="entry name" value="SGSH"/>
    <property type="match status" value="1"/>
</dbReference>
<comment type="cofactor">
    <cofactor evidence="1">
        <name>Ca(2+)</name>
        <dbReference type="ChEBI" id="CHEBI:29108"/>
    </cofactor>
</comment>
<evidence type="ECO:0000256" key="4">
    <source>
        <dbReference type="ARBA" id="ARBA00022801"/>
    </source>
</evidence>
<dbReference type="PANTHER" id="PTHR43108:SF6">
    <property type="entry name" value="N-SULPHOGLUCOSAMINE SULPHOHYDROLASE"/>
    <property type="match status" value="1"/>
</dbReference>
<evidence type="ECO:0000256" key="5">
    <source>
        <dbReference type="ARBA" id="ARBA00023180"/>
    </source>
</evidence>
<keyword evidence="4" id="KW-0378">Hydrolase</keyword>
<dbReference type="Gene3D" id="3.40.720.10">
    <property type="entry name" value="Alkaline Phosphatase, subunit A"/>
    <property type="match status" value="1"/>
</dbReference>
<dbReference type="SUPFAM" id="SSF53649">
    <property type="entry name" value="Alkaline phosphatase-like"/>
    <property type="match status" value="1"/>
</dbReference>
<dbReference type="OMA" id="AEHNWHD"/>
<name>A0A914AJX6_PATMI</name>
<feature type="domain" description="Sulfatase N-terminal" evidence="7">
    <location>
        <begin position="68"/>
        <end position="374"/>
    </location>
</feature>
<sequence length="557" mass="62726">MFWKAHYIFCEEGRVIKPDKAQTQSGLDLTCTGTGLGKKHSRRSKMAMLVLGVVCLLLAHVSASPPKKNALVIIADDAGFETQVYNNSVCKTPNIDQLAQSSVVIRHAYTSVSSCSPSRSAILTGLPQHQNGMYGLEHTVHHFRSFDAVQTLPVILKPAGIKTAIIGKKHVAPAEVYKFDYEETEFNNPMLQCARNITRMKEFVQTFLSTNTTKPFLLYIGFKDPHRAGPTDIPKYGQFAERFGNGQPGMGDITDWKPAQYEPSDVIVPPYLPDTLATRTDIAAQYTSISRMDAGVGMLLKELQAFGHLNDTLIIYTADNGIPFPNAKTNLYEPGMGEPMMVSNPYVKQRWGQYSEAITSTTDIVPTVLDWFGVSYPDYVLEGKKVTLTGKSMLPITSAEPTGWDHIFSSHNFHEVTMYYPMRVMRDRQYRLIHNMNYRAPYPIAQDLAACPTFIDILNNTAAGKPTKWYKTLDQYYYRPEWELYDVTNDPLEKVNLAYDAAHKSTLEAMQTAVCDWRHATNDPWRCFPEGVIHGPKCIDLQNEPPKNKYAKEYNGN</sequence>
<dbReference type="InterPro" id="IPR000917">
    <property type="entry name" value="Sulfatase_N"/>
</dbReference>
<evidence type="ECO:0000256" key="1">
    <source>
        <dbReference type="ARBA" id="ARBA00001913"/>
    </source>
</evidence>
<keyword evidence="6" id="KW-0812">Transmembrane</keyword>
<keyword evidence="5" id="KW-0325">Glycoprotein</keyword>
<keyword evidence="9" id="KW-1185">Reference proteome</keyword>
<keyword evidence="6" id="KW-1133">Transmembrane helix</keyword>
<dbReference type="AlphaFoldDB" id="A0A914AJX6"/>
<dbReference type="GeneID" id="119734797"/>
<dbReference type="GO" id="GO:0016250">
    <property type="term" value="F:N-sulfoglucosamine sulfohydrolase activity"/>
    <property type="evidence" value="ECO:0007669"/>
    <property type="project" value="TreeGrafter"/>
</dbReference>
<evidence type="ECO:0000313" key="8">
    <source>
        <dbReference type="EnsemblMetazoa" id="XP_038064285.1"/>
    </source>
</evidence>
<keyword evidence="6" id="KW-0472">Membrane</keyword>
<organism evidence="8 9">
    <name type="scientific">Patiria miniata</name>
    <name type="common">Bat star</name>
    <name type="synonym">Asterina miniata</name>
    <dbReference type="NCBI Taxonomy" id="46514"/>
    <lineage>
        <taxon>Eukaryota</taxon>
        <taxon>Metazoa</taxon>
        <taxon>Echinodermata</taxon>
        <taxon>Eleutherozoa</taxon>
        <taxon>Asterozoa</taxon>
        <taxon>Asteroidea</taxon>
        <taxon>Valvatacea</taxon>
        <taxon>Valvatida</taxon>
        <taxon>Asterinidae</taxon>
        <taxon>Patiria</taxon>
    </lineage>
</organism>
<evidence type="ECO:0000256" key="3">
    <source>
        <dbReference type="ARBA" id="ARBA00022729"/>
    </source>
</evidence>
<dbReference type="EnsemblMetazoa" id="XM_038208357.1">
    <property type="protein sequence ID" value="XP_038064285.1"/>
    <property type="gene ID" value="LOC119734797"/>
</dbReference>
<protein>
    <recommendedName>
        <fullName evidence="7">Sulfatase N-terminal domain-containing protein</fullName>
    </recommendedName>
</protein>
<dbReference type="PROSITE" id="PS00523">
    <property type="entry name" value="SULFATASE_1"/>
    <property type="match status" value="1"/>
</dbReference>
<dbReference type="PANTHER" id="PTHR43108">
    <property type="entry name" value="N-ACETYLGLUCOSAMINE-6-SULFATASE FAMILY MEMBER"/>
    <property type="match status" value="1"/>
</dbReference>
<keyword evidence="3" id="KW-0732">Signal</keyword>
<dbReference type="Pfam" id="PF00884">
    <property type="entry name" value="Sulfatase"/>
    <property type="match status" value="1"/>
</dbReference>
<reference evidence="8" key="1">
    <citation type="submission" date="2022-11" db="UniProtKB">
        <authorList>
            <consortium name="EnsemblMetazoa"/>
        </authorList>
    </citation>
    <scope>IDENTIFICATION</scope>
</reference>
<evidence type="ECO:0000313" key="9">
    <source>
        <dbReference type="Proteomes" id="UP000887568"/>
    </source>
</evidence>
<dbReference type="GO" id="GO:0030200">
    <property type="term" value="P:heparan sulfate proteoglycan catabolic process"/>
    <property type="evidence" value="ECO:0007669"/>
    <property type="project" value="TreeGrafter"/>
</dbReference>
<dbReference type="RefSeq" id="XP_038064285.1">
    <property type="nucleotide sequence ID" value="XM_038208357.1"/>
</dbReference>